<sequence>MKKNKLFLYVLVLWLANTPFLTAQSTRLTDEILDTGTLTEQYNYIYDKSSTYNEFKVVKIARLNKFWKNAQDSLNLVRASLAESKTQINIQKGNLDSLNNTLSNTKQQLAEVTEEKDSISFLGAGIPKAVYQTLMWGVIALLILALVGALYKFKLSNQITARTRKDFEIVAAELDDFKKRTLENERKLRRELQTERNTVEDLKQKLGAQSR</sequence>
<protein>
    <recommendedName>
        <fullName evidence="5">tRNA (Guanine-N1)-methyltransferase</fullName>
    </recommendedName>
</protein>
<keyword evidence="2" id="KW-0812">Transmembrane</keyword>
<evidence type="ECO:0008006" key="5">
    <source>
        <dbReference type="Google" id="ProtNLM"/>
    </source>
</evidence>
<dbReference type="Proteomes" id="UP001172082">
    <property type="component" value="Unassembled WGS sequence"/>
</dbReference>
<evidence type="ECO:0000313" key="3">
    <source>
        <dbReference type="EMBL" id="MDN5203742.1"/>
    </source>
</evidence>
<name>A0ABT8KSJ9_9BACT</name>
<gene>
    <name evidence="3" type="ORF">QQ008_20295</name>
</gene>
<feature type="coiled-coil region" evidence="1">
    <location>
        <begin position="88"/>
        <end position="115"/>
    </location>
</feature>
<comment type="caution">
    <text evidence="3">The sequence shown here is derived from an EMBL/GenBank/DDBJ whole genome shotgun (WGS) entry which is preliminary data.</text>
</comment>
<keyword evidence="2" id="KW-1133">Transmembrane helix</keyword>
<organism evidence="3 4">
    <name type="scientific">Splendidivirga corallicola</name>
    <dbReference type="NCBI Taxonomy" id="3051826"/>
    <lineage>
        <taxon>Bacteria</taxon>
        <taxon>Pseudomonadati</taxon>
        <taxon>Bacteroidota</taxon>
        <taxon>Cytophagia</taxon>
        <taxon>Cytophagales</taxon>
        <taxon>Splendidivirgaceae</taxon>
        <taxon>Splendidivirga</taxon>
    </lineage>
</organism>
<dbReference type="RefSeq" id="WP_346753765.1">
    <property type="nucleotide sequence ID" value="NZ_JAUJEA010000008.1"/>
</dbReference>
<evidence type="ECO:0000313" key="4">
    <source>
        <dbReference type="Proteomes" id="UP001172082"/>
    </source>
</evidence>
<feature type="transmembrane region" description="Helical" evidence="2">
    <location>
        <begin position="134"/>
        <end position="153"/>
    </location>
</feature>
<keyword evidence="2" id="KW-0472">Membrane</keyword>
<reference evidence="3" key="1">
    <citation type="submission" date="2023-06" db="EMBL/GenBank/DDBJ databases">
        <title>Genomic of Parafulvivirga corallium.</title>
        <authorList>
            <person name="Wang G."/>
        </authorList>
    </citation>
    <scope>NUCLEOTIDE SEQUENCE</scope>
    <source>
        <strain evidence="3">BMA10</strain>
    </source>
</reference>
<dbReference type="EMBL" id="JAUJEA010000008">
    <property type="protein sequence ID" value="MDN5203742.1"/>
    <property type="molecule type" value="Genomic_DNA"/>
</dbReference>
<keyword evidence="1" id="KW-0175">Coiled coil</keyword>
<evidence type="ECO:0000256" key="1">
    <source>
        <dbReference type="SAM" id="Coils"/>
    </source>
</evidence>
<feature type="coiled-coil region" evidence="1">
    <location>
        <begin position="178"/>
        <end position="209"/>
    </location>
</feature>
<evidence type="ECO:0000256" key="2">
    <source>
        <dbReference type="SAM" id="Phobius"/>
    </source>
</evidence>
<accession>A0ABT8KSJ9</accession>
<keyword evidence="4" id="KW-1185">Reference proteome</keyword>
<proteinExistence type="predicted"/>